<dbReference type="GO" id="GO:0022857">
    <property type="term" value="F:transmembrane transporter activity"/>
    <property type="evidence" value="ECO:0007669"/>
    <property type="project" value="InterPro"/>
</dbReference>
<dbReference type="GO" id="GO:0030313">
    <property type="term" value="C:cell envelope"/>
    <property type="evidence" value="ECO:0007669"/>
    <property type="project" value="TreeGrafter"/>
</dbReference>
<dbReference type="GO" id="GO:0016020">
    <property type="term" value="C:membrane"/>
    <property type="evidence" value="ECO:0007669"/>
    <property type="project" value="InterPro"/>
</dbReference>
<keyword evidence="5" id="KW-1185">Reference proteome</keyword>
<gene>
    <name evidence="4" type="ORF">C5O23_03090</name>
</gene>
<dbReference type="InterPro" id="IPR051909">
    <property type="entry name" value="MFP_Cation_Efflux"/>
</dbReference>
<comment type="similarity">
    <text evidence="1">Belongs to the membrane fusion protein (MFP) (TC 8.A.1) family.</text>
</comment>
<evidence type="ECO:0000256" key="1">
    <source>
        <dbReference type="ARBA" id="ARBA00009477"/>
    </source>
</evidence>
<dbReference type="GO" id="GO:0015679">
    <property type="term" value="P:plasma membrane copper ion transport"/>
    <property type="evidence" value="ECO:0007669"/>
    <property type="project" value="TreeGrafter"/>
</dbReference>
<sequence length="395" mass="41565">MPEPMFNENFSNTMLFKLSKPVAPSLLLFATAVFVSCSGHNHSDGHSAEAEGHEHKHDHTGEIVMSPSDALRFGVKSEAIEKAPFAEVVKAVGEILPASSDRAVVSAPTSGIVRLARGIELGKSVRSGELIASVSAKNVSGGDINEAAKANFQAAKRELDRLEPLLKEGIVTKKDYNEALRAYEEAKSAFSPVAAGGSAVAGIPGVISELSVNDGAYVEAGQTIAVIGRNSRLTLRALLPSAEAAFLPKVATANFRPSRGGEMVSLADRNCTILSSSPTGTTLPGYVAVYFSFDSNGDVVPGMPAEVYLIGTDKAETLAVPVGAVSEQQGENFVYVKVDDHAYKKQPVTLGRSDGRRIEVLSGVNDGDSVVTYGSTFVRLAETSTVVPEGHSHSH</sequence>
<keyword evidence="2" id="KW-0813">Transport</keyword>
<reference evidence="5" key="1">
    <citation type="submission" date="2018-02" db="EMBL/GenBank/DDBJ databases">
        <authorList>
            <person name="Clavel T."/>
            <person name="Strowig T."/>
        </authorList>
    </citation>
    <scope>NUCLEOTIDE SEQUENCE [LARGE SCALE GENOMIC DNA]</scope>
    <source>
        <strain evidence="5">DSM 103720</strain>
    </source>
</reference>
<dbReference type="AlphaFoldDB" id="A0A2V1IR21"/>
<evidence type="ECO:0000256" key="2">
    <source>
        <dbReference type="ARBA" id="ARBA00022448"/>
    </source>
</evidence>
<dbReference type="Gene3D" id="2.40.30.170">
    <property type="match status" value="1"/>
</dbReference>
<dbReference type="EMBL" id="PUEC01000004">
    <property type="protein sequence ID" value="PWB03712.1"/>
    <property type="molecule type" value="Genomic_DNA"/>
</dbReference>
<dbReference type="Gene3D" id="1.10.287.470">
    <property type="entry name" value="Helix hairpin bin"/>
    <property type="match status" value="1"/>
</dbReference>
<dbReference type="InterPro" id="IPR006143">
    <property type="entry name" value="RND_pump_MFP"/>
</dbReference>
<protein>
    <submittedName>
        <fullName evidence="4">Efflux RND transporter periplasmic adaptor subunit</fullName>
    </submittedName>
</protein>
<comment type="caution">
    <text evidence="4">The sequence shown here is derived from an EMBL/GenBank/DDBJ whole genome shotgun (WGS) entry which is preliminary data.</text>
</comment>
<dbReference type="Proteomes" id="UP000244905">
    <property type="component" value="Unassembled WGS sequence"/>
</dbReference>
<dbReference type="GO" id="GO:0060003">
    <property type="term" value="P:copper ion export"/>
    <property type="evidence" value="ECO:0007669"/>
    <property type="project" value="TreeGrafter"/>
</dbReference>
<dbReference type="InterPro" id="IPR058649">
    <property type="entry name" value="CzcB_C"/>
</dbReference>
<dbReference type="PANTHER" id="PTHR30097:SF4">
    <property type="entry name" value="SLR6042 PROTEIN"/>
    <property type="match status" value="1"/>
</dbReference>
<proteinExistence type="inferred from homology"/>
<evidence type="ECO:0000259" key="3">
    <source>
        <dbReference type="Pfam" id="PF25975"/>
    </source>
</evidence>
<dbReference type="Gene3D" id="2.40.50.100">
    <property type="match status" value="1"/>
</dbReference>
<dbReference type="FunFam" id="2.40.420.20:FF:000006">
    <property type="entry name" value="RND family efflux transporter MFP subunit"/>
    <property type="match status" value="1"/>
</dbReference>
<evidence type="ECO:0000313" key="5">
    <source>
        <dbReference type="Proteomes" id="UP000244905"/>
    </source>
</evidence>
<name>A0A2V1IR21_9BACT</name>
<accession>A0A2V1IR21</accession>
<dbReference type="NCBIfam" id="TIGR01730">
    <property type="entry name" value="RND_mfp"/>
    <property type="match status" value="1"/>
</dbReference>
<dbReference type="Pfam" id="PF25975">
    <property type="entry name" value="CzcB_C"/>
    <property type="match status" value="1"/>
</dbReference>
<feature type="domain" description="CzcB-like C-terminal circularly permuted SH3-like" evidence="3">
    <location>
        <begin position="318"/>
        <end position="375"/>
    </location>
</feature>
<evidence type="ECO:0000313" key="4">
    <source>
        <dbReference type="EMBL" id="PWB03712.1"/>
    </source>
</evidence>
<organism evidence="4 5">
    <name type="scientific">Duncaniella muris</name>
    <dbReference type="NCBI Taxonomy" id="2094150"/>
    <lineage>
        <taxon>Bacteria</taxon>
        <taxon>Pseudomonadati</taxon>
        <taxon>Bacteroidota</taxon>
        <taxon>Bacteroidia</taxon>
        <taxon>Bacteroidales</taxon>
        <taxon>Muribaculaceae</taxon>
        <taxon>Duncaniella</taxon>
    </lineage>
</organism>
<dbReference type="PANTHER" id="PTHR30097">
    <property type="entry name" value="CATION EFFLUX SYSTEM PROTEIN CUSB"/>
    <property type="match status" value="1"/>
</dbReference>
<dbReference type="SUPFAM" id="SSF111369">
    <property type="entry name" value="HlyD-like secretion proteins"/>
    <property type="match status" value="1"/>
</dbReference>
<dbReference type="Gene3D" id="2.40.420.20">
    <property type="match status" value="1"/>
</dbReference>